<dbReference type="InterPro" id="IPR008824">
    <property type="entry name" value="RuvB-like_N"/>
</dbReference>
<keyword evidence="5 9" id="KW-0067">ATP-binding</keyword>
<dbReference type="EC" id="3.6.4.-" evidence="9"/>
<evidence type="ECO:0000256" key="5">
    <source>
        <dbReference type="ARBA" id="ARBA00022840"/>
    </source>
</evidence>
<dbReference type="SMART" id="SM00382">
    <property type="entry name" value="AAA"/>
    <property type="match status" value="1"/>
</dbReference>
<dbReference type="GO" id="GO:0006310">
    <property type="term" value="P:DNA recombination"/>
    <property type="evidence" value="ECO:0007669"/>
    <property type="project" value="UniProtKB-UniRule"/>
</dbReference>
<dbReference type="GO" id="GO:0048476">
    <property type="term" value="C:Holliday junction resolvase complex"/>
    <property type="evidence" value="ECO:0007669"/>
    <property type="project" value="UniProtKB-UniRule"/>
</dbReference>
<feature type="binding site" evidence="9">
    <location>
        <position position="66"/>
    </location>
    <ligand>
        <name>ATP</name>
        <dbReference type="ChEBI" id="CHEBI:30616"/>
    </ligand>
</feature>
<feature type="binding site" evidence="9">
    <location>
        <position position="22"/>
    </location>
    <ligand>
        <name>ATP</name>
        <dbReference type="ChEBI" id="CHEBI:30616"/>
    </ligand>
</feature>
<evidence type="ECO:0000313" key="12">
    <source>
        <dbReference type="Proteomes" id="UP000473648"/>
    </source>
</evidence>
<comment type="caution">
    <text evidence="9">Lacks conserved residue(s) required for the propagation of feature annotation.</text>
</comment>
<dbReference type="InterPro" id="IPR041445">
    <property type="entry name" value="AAA_lid_4"/>
</dbReference>
<feature type="region of interest" description="Head domain (RuvB-H)" evidence="9">
    <location>
        <begin position="256"/>
        <end position="350"/>
    </location>
</feature>
<dbReference type="Gene3D" id="3.40.50.300">
    <property type="entry name" value="P-loop containing nucleotide triphosphate hydrolases"/>
    <property type="match status" value="1"/>
</dbReference>
<dbReference type="CDD" id="cd00009">
    <property type="entry name" value="AAA"/>
    <property type="match status" value="1"/>
</dbReference>
<dbReference type="Gene3D" id="1.10.8.60">
    <property type="match status" value="1"/>
</dbReference>
<sequence length="350" mass="38360">MKDRIITTEFSEPDVEIEHSLRPQNLDEYIGQKRVKKQMGIFINAAKKRGEPLDHVLLYGPPGLGKTTLANIIANEMGTKIRITSGPAIEKPGDLASILTTLKAGDVLFIDEIHRMQRQVEEVLYPAMEDFALDIIIGKGPGAKSIRIDLPKFTLVGATTRAGQLTAPLRDRFGVVQRLELYSPDELADIVKRSAGILGIGIDDAGARELARRSRGTPRVANRLLKRVRDYAEMESEGVIDLETAKKALTLFEVDDVGLDENDRLMLRTIAEKFDGGPVGLNTLAASIGEESNTIEEVYEPYLLQLGFLARTPSGRVITSAGCAHLGLKAAQAPANQISLEELTKHDEEI</sequence>
<dbReference type="InterPro" id="IPR004605">
    <property type="entry name" value="DNA_helicase_Holl-junc_RuvB"/>
</dbReference>
<dbReference type="InterPro" id="IPR027417">
    <property type="entry name" value="P-loop_NTPase"/>
</dbReference>
<dbReference type="AlphaFoldDB" id="A0A6L5GR30"/>
<dbReference type="NCBIfam" id="NF000868">
    <property type="entry name" value="PRK00080.1"/>
    <property type="match status" value="1"/>
</dbReference>
<feature type="binding site" evidence="9">
    <location>
        <position position="68"/>
    </location>
    <ligand>
        <name>ATP</name>
        <dbReference type="ChEBI" id="CHEBI:30616"/>
    </ligand>
</feature>
<name>A0A6L5GR30_9FIRM</name>
<dbReference type="GO" id="GO:0005524">
    <property type="term" value="F:ATP binding"/>
    <property type="evidence" value="ECO:0007669"/>
    <property type="project" value="UniProtKB-UniRule"/>
</dbReference>
<feature type="binding site" evidence="9">
    <location>
        <position position="316"/>
    </location>
    <ligand>
        <name>DNA</name>
        <dbReference type="ChEBI" id="CHEBI:16991"/>
    </ligand>
</feature>
<keyword evidence="8 9" id="KW-0234">DNA repair</keyword>
<feature type="region of interest" description="Small ATPAse domain (RuvB-S)" evidence="9">
    <location>
        <begin position="183"/>
        <end position="253"/>
    </location>
</feature>
<evidence type="ECO:0000256" key="7">
    <source>
        <dbReference type="ARBA" id="ARBA00023172"/>
    </source>
</evidence>
<evidence type="ECO:0000256" key="4">
    <source>
        <dbReference type="ARBA" id="ARBA00022801"/>
    </source>
</evidence>
<dbReference type="NCBIfam" id="TIGR00635">
    <property type="entry name" value="ruvB"/>
    <property type="match status" value="1"/>
</dbReference>
<comment type="domain">
    <text evidence="9">Has 3 domains, the large (RuvB-L) and small ATPase (RuvB-S) domains and the C-terminal head (RuvB-H) domain. The head domain binds DNA, while the ATPase domains jointly bind ATP, ADP or are empty depending on the state of the subunit in the translocation cycle. During a single DNA translocation step the structure of each domain remains the same, but their relative positions change.</text>
</comment>
<dbReference type="InterPro" id="IPR036388">
    <property type="entry name" value="WH-like_DNA-bd_sf"/>
</dbReference>
<organism evidence="11 12">
    <name type="scientific">Candidatus Pseudoramibacter fermentans</name>
    <dbReference type="NCBI Taxonomy" id="2594427"/>
    <lineage>
        <taxon>Bacteria</taxon>
        <taxon>Bacillati</taxon>
        <taxon>Bacillota</taxon>
        <taxon>Clostridia</taxon>
        <taxon>Eubacteriales</taxon>
        <taxon>Eubacteriaceae</taxon>
        <taxon>Pseudoramibacter</taxon>
    </lineage>
</organism>
<feature type="binding site" evidence="9">
    <location>
        <position position="21"/>
    </location>
    <ligand>
        <name>ATP</name>
        <dbReference type="ChEBI" id="CHEBI:30616"/>
    </ligand>
</feature>
<evidence type="ECO:0000313" key="11">
    <source>
        <dbReference type="EMBL" id="MQM72593.1"/>
    </source>
</evidence>
<evidence type="ECO:0000256" key="1">
    <source>
        <dbReference type="ARBA" id="ARBA00022490"/>
    </source>
</evidence>
<reference evidence="11" key="1">
    <citation type="journal article" date="2020" name="Appl. Environ. Microbiol.">
        <title>Medium-Chain Fatty Acid Synthesis by 'Candidatus Weimeria bifida' gen. nov., sp. nov., and 'Candidatus Pseudoramibacter fermentans' sp. nov.</title>
        <authorList>
            <person name="Scarborough M.J."/>
            <person name="Myers K.S."/>
            <person name="Donohue T.J."/>
            <person name="Noguera D.R."/>
        </authorList>
    </citation>
    <scope>NUCLEOTIDE SEQUENCE</scope>
    <source>
        <strain evidence="11">EUB1.1</strain>
    </source>
</reference>
<evidence type="ECO:0000256" key="8">
    <source>
        <dbReference type="ARBA" id="ARBA00023204"/>
    </source>
</evidence>
<dbReference type="PANTHER" id="PTHR42848:SF1">
    <property type="entry name" value="HOLLIDAY JUNCTION BRANCH MIGRATION COMPLEX SUBUNIT RUVB"/>
    <property type="match status" value="1"/>
</dbReference>
<keyword evidence="3 9" id="KW-0227">DNA damage</keyword>
<feature type="domain" description="AAA+ ATPase" evidence="10">
    <location>
        <begin position="52"/>
        <end position="183"/>
    </location>
</feature>
<keyword evidence="11" id="KW-0347">Helicase</keyword>
<feature type="binding site" evidence="9">
    <location>
        <position position="219"/>
    </location>
    <ligand>
        <name>ATP</name>
        <dbReference type="ChEBI" id="CHEBI:30616"/>
    </ligand>
</feature>
<feature type="region of interest" description="Large ATPase domain (RuvB-L)" evidence="9">
    <location>
        <begin position="2"/>
        <end position="182"/>
    </location>
</feature>
<dbReference type="InterPro" id="IPR008823">
    <property type="entry name" value="RuvB_wg_C"/>
</dbReference>
<dbReference type="Pfam" id="PF17864">
    <property type="entry name" value="AAA_lid_4"/>
    <property type="match status" value="1"/>
</dbReference>
<evidence type="ECO:0000256" key="6">
    <source>
        <dbReference type="ARBA" id="ARBA00023125"/>
    </source>
</evidence>
<dbReference type="HAMAP" id="MF_00016">
    <property type="entry name" value="DNA_HJ_migration_RuvB"/>
    <property type="match status" value="1"/>
</dbReference>
<dbReference type="GO" id="GO:0016787">
    <property type="term" value="F:hydrolase activity"/>
    <property type="evidence" value="ECO:0007669"/>
    <property type="project" value="UniProtKB-KW"/>
</dbReference>
<dbReference type="GO" id="GO:0005737">
    <property type="term" value="C:cytoplasm"/>
    <property type="evidence" value="ECO:0007669"/>
    <property type="project" value="UniProtKB-SubCell"/>
</dbReference>
<keyword evidence="2 9" id="KW-0547">Nucleotide-binding</keyword>
<comment type="caution">
    <text evidence="11">The sequence shown here is derived from an EMBL/GenBank/DDBJ whole genome shotgun (WGS) entry which is preliminary data.</text>
</comment>
<keyword evidence="12" id="KW-1185">Reference proteome</keyword>
<evidence type="ECO:0000256" key="9">
    <source>
        <dbReference type="HAMAP-Rule" id="MF_00016"/>
    </source>
</evidence>
<evidence type="ECO:0000256" key="2">
    <source>
        <dbReference type="ARBA" id="ARBA00022741"/>
    </source>
</evidence>
<protein>
    <recommendedName>
        <fullName evidence="9">Holliday junction branch migration complex subunit RuvB</fullName>
        <ecNumber evidence="9">3.6.4.-</ecNumber>
    </recommendedName>
</protein>
<comment type="subunit">
    <text evidence="9">Homohexamer. Forms an RuvA(8)-RuvB(12)-Holliday junction (HJ) complex. HJ DNA is sandwiched between 2 RuvA tetramers; dsDNA enters through RuvA and exits via RuvB. An RuvB hexamer assembles on each DNA strand where it exits the tetramer. Each RuvB hexamer is contacted by two RuvA subunits (via domain III) on 2 adjacent RuvB subunits; this complex drives branch migration. In the full resolvosome a probable DNA-RuvA(4)-RuvB(12)-RuvC(2) complex forms which resolves the HJ.</text>
</comment>
<proteinExistence type="inferred from homology"/>
<feature type="binding site" evidence="9">
    <location>
        <position position="67"/>
    </location>
    <ligand>
        <name>Mg(2+)</name>
        <dbReference type="ChEBI" id="CHEBI:18420"/>
    </ligand>
</feature>
<dbReference type="InterPro" id="IPR003593">
    <property type="entry name" value="AAA+_ATPase"/>
</dbReference>
<keyword evidence="1 9" id="KW-0963">Cytoplasm</keyword>
<dbReference type="GO" id="GO:0009378">
    <property type="term" value="F:four-way junction helicase activity"/>
    <property type="evidence" value="ECO:0007669"/>
    <property type="project" value="InterPro"/>
</dbReference>
<comment type="function">
    <text evidence="9">The RuvA-RuvB-RuvC complex processes Holliday junction (HJ) DNA during genetic recombination and DNA repair, while the RuvA-RuvB complex plays an important role in the rescue of blocked DNA replication forks via replication fork reversal (RFR). RuvA specifically binds to HJ cruciform DNA, conferring on it an open structure. The RuvB hexamer acts as an ATP-dependent pump, pulling dsDNA into and through the RuvAB complex. RuvB forms 2 homohexamers on either side of HJ DNA bound by 1 or 2 RuvA tetramers; 4 subunits per hexamer contact DNA at a time. Coordinated motions by a converter formed by DNA-disengaged RuvB subunits stimulates ATP hydrolysis and nucleotide exchange. Immobilization of the converter enables RuvB to convert the ATP-contained energy into a lever motion, pulling 2 nucleotides of DNA out of the RuvA tetramer per ATP hydrolyzed, thus driving DNA branch migration. The RuvB motors rotate together with the DNA substrate, which together with the progressing nucleotide cycle form the mechanistic basis for DNA recombination by continuous HJ branch migration. Branch migration allows RuvC to scan DNA until it finds its consensus sequence, where it cleaves and resolves cruciform DNA.</text>
</comment>
<feature type="binding site" evidence="9">
    <location>
        <position position="63"/>
    </location>
    <ligand>
        <name>ATP</name>
        <dbReference type="ChEBI" id="CHEBI:30616"/>
    </ligand>
</feature>
<keyword evidence="7 9" id="KW-0233">DNA recombination</keyword>
<comment type="catalytic activity">
    <reaction evidence="9">
        <text>ATP + H2O = ADP + phosphate + H(+)</text>
        <dbReference type="Rhea" id="RHEA:13065"/>
        <dbReference type="ChEBI" id="CHEBI:15377"/>
        <dbReference type="ChEBI" id="CHEBI:15378"/>
        <dbReference type="ChEBI" id="CHEBI:30616"/>
        <dbReference type="ChEBI" id="CHEBI:43474"/>
        <dbReference type="ChEBI" id="CHEBI:456216"/>
    </reaction>
</comment>
<dbReference type="SUPFAM" id="SSF46785">
    <property type="entry name" value="Winged helix' DNA-binding domain"/>
    <property type="match status" value="1"/>
</dbReference>
<feature type="binding site" evidence="9">
    <location>
        <position position="182"/>
    </location>
    <ligand>
        <name>ATP</name>
        <dbReference type="ChEBI" id="CHEBI:30616"/>
    </ligand>
</feature>
<dbReference type="Proteomes" id="UP000473648">
    <property type="component" value="Unassembled WGS sequence"/>
</dbReference>
<comment type="subcellular location">
    <subcellularLocation>
        <location evidence="9">Cytoplasm</location>
    </subcellularLocation>
</comment>
<dbReference type="Gene3D" id="1.10.10.10">
    <property type="entry name" value="Winged helix-like DNA-binding domain superfamily/Winged helix DNA-binding domain"/>
    <property type="match status" value="1"/>
</dbReference>
<gene>
    <name evidence="9 11" type="primary">ruvB</name>
    <name evidence="11" type="ORF">FRC53_04060</name>
</gene>
<dbReference type="GO" id="GO:0000400">
    <property type="term" value="F:four-way junction DNA binding"/>
    <property type="evidence" value="ECO:0007669"/>
    <property type="project" value="UniProtKB-UniRule"/>
</dbReference>
<dbReference type="EMBL" id="VOGB01000004">
    <property type="protein sequence ID" value="MQM72593.1"/>
    <property type="molecule type" value="Genomic_DNA"/>
</dbReference>
<evidence type="ECO:0000256" key="3">
    <source>
        <dbReference type="ARBA" id="ARBA00022763"/>
    </source>
</evidence>
<keyword evidence="4 9" id="KW-0378">Hydrolase</keyword>
<keyword evidence="6 9" id="KW-0238">DNA-binding</keyword>
<dbReference type="PANTHER" id="PTHR42848">
    <property type="match status" value="1"/>
</dbReference>
<feature type="binding site" evidence="9">
    <location>
        <position position="67"/>
    </location>
    <ligand>
        <name>ATP</name>
        <dbReference type="ChEBI" id="CHEBI:30616"/>
    </ligand>
</feature>
<accession>A0A6L5GR30</accession>
<feature type="binding site" evidence="9">
    <location>
        <position position="311"/>
    </location>
    <ligand>
        <name>DNA</name>
        <dbReference type="ChEBI" id="CHEBI:16991"/>
    </ligand>
</feature>
<evidence type="ECO:0000259" key="10">
    <source>
        <dbReference type="SMART" id="SM00382"/>
    </source>
</evidence>
<feature type="binding site" evidence="9">
    <location>
        <position position="172"/>
    </location>
    <ligand>
        <name>ATP</name>
        <dbReference type="ChEBI" id="CHEBI:30616"/>
    </ligand>
</feature>
<dbReference type="SUPFAM" id="SSF52540">
    <property type="entry name" value="P-loop containing nucleoside triphosphate hydrolases"/>
    <property type="match status" value="1"/>
</dbReference>
<comment type="similarity">
    <text evidence="9">Belongs to the RuvB family.</text>
</comment>
<dbReference type="GO" id="GO:0006281">
    <property type="term" value="P:DNA repair"/>
    <property type="evidence" value="ECO:0007669"/>
    <property type="project" value="UniProtKB-UniRule"/>
</dbReference>
<dbReference type="InterPro" id="IPR036390">
    <property type="entry name" value="WH_DNA-bd_sf"/>
</dbReference>
<dbReference type="Pfam" id="PF05496">
    <property type="entry name" value="RuvB_N"/>
    <property type="match status" value="1"/>
</dbReference>
<feature type="binding site" evidence="9">
    <location>
        <begin position="129"/>
        <end position="131"/>
    </location>
    <ligand>
        <name>ATP</name>
        <dbReference type="ChEBI" id="CHEBI:30616"/>
    </ligand>
</feature>
<dbReference type="Pfam" id="PF05491">
    <property type="entry name" value="WHD_RuvB"/>
    <property type="match status" value="1"/>
</dbReference>